<accession>A0A0Q3S970</accession>
<protein>
    <submittedName>
        <fullName evidence="2 3">Uncharacterized protein</fullName>
    </submittedName>
</protein>
<dbReference type="Gramene" id="KQK21538">
    <property type="protein sequence ID" value="KQK21538"/>
    <property type="gene ID" value="BRADI_1g61402v3"/>
</dbReference>
<dbReference type="Proteomes" id="UP000008810">
    <property type="component" value="Chromosome 1"/>
</dbReference>
<dbReference type="FunCoup" id="A0A0Q3S970">
    <property type="interactions" value="324"/>
</dbReference>
<evidence type="ECO:0000313" key="4">
    <source>
        <dbReference type="Proteomes" id="UP000008810"/>
    </source>
</evidence>
<dbReference type="EnsemblPlants" id="KQK21538">
    <property type="protein sequence ID" value="KQK21538"/>
    <property type="gene ID" value="BRADI_1g61402v3"/>
</dbReference>
<dbReference type="InParanoid" id="A0A0Q3S970"/>
<reference evidence="2 3" key="1">
    <citation type="journal article" date="2010" name="Nature">
        <title>Genome sequencing and analysis of the model grass Brachypodium distachyon.</title>
        <authorList>
            <consortium name="International Brachypodium Initiative"/>
        </authorList>
    </citation>
    <scope>NUCLEOTIDE SEQUENCE [LARGE SCALE GENOMIC DNA]</scope>
    <source>
        <strain evidence="2 3">Bd21</strain>
    </source>
</reference>
<dbReference type="GO" id="GO:0005634">
    <property type="term" value="C:nucleus"/>
    <property type="evidence" value="ECO:0000318"/>
    <property type="project" value="GO_Central"/>
</dbReference>
<gene>
    <name evidence="2" type="ORF">BRADI_1g61402v3</name>
</gene>
<evidence type="ECO:0000313" key="3">
    <source>
        <dbReference type="EnsemblPlants" id="KQK21538"/>
    </source>
</evidence>
<dbReference type="EMBL" id="CM000880">
    <property type="protein sequence ID" value="KQK21538.1"/>
    <property type="molecule type" value="Genomic_DNA"/>
</dbReference>
<evidence type="ECO:0000256" key="1">
    <source>
        <dbReference type="SAM" id="MobiDB-lite"/>
    </source>
</evidence>
<organism evidence="2">
    <name type="scientific">Brachypodium distachyon</name>
    <name type="common">Purple false brome</name>
    <name type="synonym">Trachynia distachya</name>
    <dbReference type="NCBI Taxonomy" id="15368"/>
    <lineage>
        <taxon>Eukaryota</taxon>
        <taxon>Viridiplantae</taxon>
        <taxon>Streptophyta</taxon>
        <taxon>Embryophyta</taxon>
        <taxon>Tracheophyta</taxon>
        <taxon>Spermatophyta</taxon>
        <taxon>Magnoliopsida</taxon>
        <taxon>Liliopsida</taxon>
        <taxon>Poales</taxon>
        <taxon>Poaceae</taxon>
        <taxon>BOP clade</taxon>
        <taxon>Pooideae</taxon>
        <taxon>Stipodae</taxon>
        <taxon>Brachypodieae</taxon>
        <taxon>Brachypodium</taxon>
    </lineage>
</organism>
<evidence type="ECO:0000313" key="2">
    <source>
        <dbReference type="EMBL" id="KQK21538.1"/>
    </source>
</evidence>
<reference evidence="2" key="2">
    <citation type="submission" date="2017-06" db="EMBL/GenBank/DDBJ databases">
        <title>WGS assembly of Brachypodium distachyon.</title>
        <authorList>
            <consortium name="The International Brachypodium Initiative"/>
            <person name="Lucas S."/>
            <person name="Harmon-Smith M."/>
            <person name="Lail K."/>
            <person name="Tice H."/>
            <person name="Grimwood J."/>
            <person name="Bruce D."/>
            <person name="Barry K."/>
            <person name="Shu S."/>
            <person name="Lindquist E."/>
            <person name="Wang M."/>
            <person name="Pitluck S."/>
            <person name="Vogel J.P."/>
            <person name="Garvin D.F."/>
            <person name="Mockler T.C."/>
            <person name="Schmutz J."/>
            <person name="Rokhsar D."/>
            <person name="Bevan M.W."/>
        </authorList>
    </citation>
    <scope>NUCLEOTIDE SEQUENCE</scope>
    <source>
        <strain evidence="2">Bd21</strain>
    </source>
</reference>
<dbReference type="AlphaFoldDB" id="A0A0Q3S970"/>
<feature type="region of interest" description="Disordered" evidence="1">
    <location>
        <begin position="1"/>
        <end position="61"/>
    </location>
</feature>
<reference evidence="3" key="3">
    <citation type="submission" date="2018-08" db="UniProtKB">
        <authorList>
            <consortium name="EnsemblPlants"/>
        </authorList>
    </citation>
    <scope>IDENTIFICATION</scope>
    <source>
        <strain evidence="3">cv. Bd21</strain>
    </source>
</reference>
<dbReference type="OrthoDB" id="663624at2759"/>
<keyword evidence="4" id="KW-1185">Reference proteome</keyword>
<name>A0A0Q3S970_BRADI</name>
<proteinExistence type="predicted"/>
<sequence length="77" mass="8071">MGLPVEQWCGGEAEKKEASGCRTPSSNKAQQQAAGGGVGCPEPPRKRRPAPGPVSQQRNGDYYAGADVEAFFAAHNL</sequence>